<dbReference type="Pfam" id="PF22999">
    <property type="entry name" value="LTN1_E3_ligase_6th"/>
    <property type="match status" value="1"/>
</dbReference>
<dbReference type="SMART" id="SM00184">
    <property type="entry name" value="RING"/>
    <property type="match status" value="1"/>
</dbReference>
<gene>
    <name evidence="17" type="ORF">GpartN1_g1125.t1</name>
</gene>
<dbReference type="CDD" id="cd16491">
    <property type="entry name" value="RING-CH-C4HC3_LTN1"/>
    <property type="match status" value="1"/>
</dbReference>
<dbReference type="Pfam" id="PF13639">
    <property type="entry name" value="zf-RING_2"/>
    <property type="match status" value="1"/>
</dbReference>
<keyword evidence="10" id="KW-0677">Repeat</keyword>
<dbReference type="InterPro" id="IPR001841">
    <property type="entry name" value="Znf_RING"/>
</dbReference>
<name>A0A9C7PSA6_9RHOD</name>
<keyword evidence="7" id="KW-0963">Cytoplasm</keyword>
<dbReference type="InterPro" id="IPR054477">
    <property type="entry name" value="LTN1_E3_ligase_6th"/>
</dbReference>
<dbReference type="GO" id="GO:1990112">
    <property type="term" value="C:RQC complex"/>
    <property type="evidence" value="ECO:0007669"/>
    <property type="project" value="UniProtKB-UniRule"/>
</dbReference>
<comment type="pathway">
    <text evidence="3 15">Protein modification; protein ubiquitination.</text>
</comment>
<reference evidence="17" key="1">
    <citation type="journal article" date="2022" name="Proc. Natl. Acad. Sci. U.S.A.">
        <title>Life cycle and functional genomics of the unicellular red alga Galdieria for elucidating algal and plant evolution and industrial use.</title>
        <authorList>
            <person name="Hirooka S."/>
            <person name="Itabashi T."/>
            <person name="Ichinose T.M."/>
            <person name="Onuma R."/>
            <person name="Fujiwara T."/>
            <person name="Yamashita S."/>
            <person name="Jong L.W."/>
            <person name="Tomita R."/>
            <person name="Iwane A.H."/>
            <person name="Miyagishima S.Y."/>
        </authorList>
    </citation>
    <scope>NUCLEOTIDE SEQUENCE</scope>
    <source>
        <strain evidence="17">NBRC 102759</strain>
    </source>
</reference>
<dbReference type="EMBL" id="BQMJ01000008">
    <property type="protein sequence ID" value="GJQ09334.1"/>
    <property type="molecule type" value="Genomic_DNA"/>
</dbReference>
<evidence type="ECO:0000256" key="12">
    <source>
        <dbReference type="ARBA" id="ARBA00022786"/>
    </source>
</evidence>
<dbReference type="InterPro" id="IPR011989">
    <property type="entry name" value="ARM-like"/>
</dbReference>
<evidence type="ECO:0000256" key="13">
    <source>
        <dbReference type="ARBA" id="ARBA00022833"/>
    </source>
</evidence>
<comment type="subunit">
    <text evidence="15">Component of the ribosome quality control complex (RQC).</text>
</comment>
<keyword evidence="13 15" id="KW-0862">Zinc</keyword>
<keyword evidence="18" id="KW-1185">Reference proteome</keyword>
<dbReference type="GO" id="GO:0005829">
    <property type="term" value="C:cytosol"/>
    <property type="evidence" value="ECO:0007669"/>
    <property type="project" value="UniProtKB-SubCell"/>
</dbReference>
<dbReference type="GO" id="GO:0072344">
    <property type="term" value="P:rescue of stalled ribosome"/>
    <property type="evidence" value="ECO:0007669"/>
    <property type="project" value="UniProtKB-UniRule"/>
</dbReference>
<dbReference type="SUPFAM" id="SSF48371">
    <property type="entry name" value="ARM repeat"/>
    <property type="match status" value="1"/>
</dbReference>
<evidence type="ECO:0000256" key="6">
    <source>
        <dbReference type="ARBA" id="ARBA00017157"/>
    </source>
</evidence>
<evidence type="ECO:0000256" key="2">
    <source>
        <dbReference type="ARBA" id="ARBA00004514"/>
    </source>
</evidence>
<dbReference type="InterPro" id="IPR054478">
    <property type="entry name" value="LTN1_UBC"/>
</dbReference>
<proteinExistence type="inferred from homology"/>
<comment type="subcellular location">
    <subcellularLocation>
        <location evidence="2">Cytoplasm</location>
        <location evidence="2">Cytosol</location>
    </subcellularLocation>
</comment>
<dbReference type="InterPro" id="IPR013083">
    <property type="entry name" value="Znf_RING/FYVE/PHD"/>
</dbReference>
<evidence type="ECO:0000256" key="14">
    <source>
        <dbReference type="PROSITE-ProRule" id="PRU00175"/>
    </source>
</evidence>
<reference evidence="17" key="2">
    <citation type="submission" date="2022-01" db="EMBL/GenBank/DDBJ databases">
        <authorList>
            <person name="Hirooka S."/>
            <person name="Miyagishima S.Y."/>
        </authorList>
    </citation>
    <scope>NUCLEOTIDE SEQUENCE</scope>
    <source>
        <strain evidence="17">NBRC 102759</strain>
    </source>
</reference>
<dbReference type="PROSITE" id="PS50089">
    <property type="entry name" value="ZF_RING_2"/>
    <property type="match status" value="1"/>
</dbReference>
<dbReference type="InterPro" id="IPR054476">
    <property type="entry name" value="Ltn1_N"/>
</dbReference>
<comment type="catalytic activity">
    <reaction evidence="1 15">
        <text>S-ubiquitinyl-[E2 ubiquitin-conjugating enzyme]-L-cysteine + [acceptor protein]-L-lysine = [E2 ubiquitin-conjugating enzyme]-L-cysteine + N(6)-ubiquitinyl-[acceptor protein]-L-lysine.</text>
        <dbReference type="EC" id="2.3.2.27"/>
    </reaction>
</comment>
<evidence type="ECO:0000313" key="17">
    <source>
        <dbReference type="EMBL" id="GJQ09334.1"/>
    </source>
</evidence>
<dbReference type="SUPFAM" id="SSF57850">
    <property type="entry name" value="RING/U-box"/>
    <property type="match status" value="1"/>
</dbReference>
<evidence type="ECO:0000256" key="10">
    <source>
        <dbReference type="ARBA" id="ARBA00022737"/>
    </source>
</evidence>
<dbReference type="GO" id="GO:0061630">
    <property type="term" value="F:ubiquitin protein ligase activity"/>
    <property type="evidence" value="ECO:0007669"/>
    <property type="project" value="UniProtKB-UniRule"/>
</dbReference>
<dbReference type="Pfam" id="PF22958">
    <property type="entry name" value="Ltn1_1st"/>
    <property type="match status" value="1"/>
</dbReference>
<organism evidence="17 18">
    <name type="scientific">Galdieria partita</name>
    <dbReference type="NCBI Taxonomy" id="83374"/>
    <lineage>
        <taxon>Eukaryota</taxon>
        <taxon>Rhodophyta</taxon>
        <taxon>Bangiophyceae</taxon>
        <taxon>Galdieriales</taxon>
        <taxon>Galdieriaceae</taxon>
        <taxon>Galdieria</taxon>
    </lineage>
</organism>
<dbReference type="GO" id="GO:0008270">
    <property type="term" value="F:zinc ion binding"/>
    <property type="evidence" value="ECO:0007669"/>
    <property type="project" value="UniProtKB-KW"/>
</dbReference>
<dbReference type="GO" id="GO:1990116">
    <property type="term" value="P:ribosome-associated ubiquitin-dependent protein catabolic process"/>
    <property type="evidence" value="ECO:0007669"/>
    <property type="project" value="UniProtKB-UniRule"/>
</dbReference>
<evidence type="ECO:0000256" key="15">
    <source>
        <dbReference type="RuleBase" id="RU367090"/>
    </source>
</evidence>
<feature type="domain" description="RING-type" evidence="16">
    <location>
        <begin position="1545"/>
        <end position="1592"/>
    </location>
</feature>
<comment type="caution">
    <text evidence="17">The sequence shown here is derived from an EMBL/GenBank/DDBJ whole genome shotgun (WGS) entry which is preliminary data.</text>
</comment>
<keyword evidence="8 15" id="KW-0808">Transferase</keyword>
<dbReference type="InterPro" id="IPR039795">
    <property type="entry name" value="LTN1/Rkr1"/>
</dbReference>
<dbReference type="EC" id="2.3.2.27" evidence="5 15"/>
<comment type="similarity">
    <text evidence="4 15">Belongs to the LTN1 family.</text>
</comment>
<evidence type="ECO:0000256" key="3">
    <source>
        <dbReference type="ARBA" id="ARBA00004906"/>
    </source>
</evidence>
<comment type="function">
    <text evidence="15">E3 ubiquitin-protein ligase. Component of the ribosome quality control complex (RQC), a ribosome-associated complex that mediates ubiquitination and extraction of incompletely synthesized nascent chains for proteasomal degradation.</text>
</comment>
<dbReference type="Proteomes" id="UP001061958">
    <property type="component" value="Unassembled WGS sequence"/>
</dbReference>
<dbReference type="PANTHER" id="PTHR12389:SF0">
    <property type="entry name" value="E3 UBIQUITIN-PROTEIN LIGASE LISTERIN"/>
    <property type="match status" value="1"/>
</dbReference>
<keyword evidence="12 15" id="KW-0833">Ubl conjugation pathway</keyword>
<evidence type="ECO:0000256" key="7">
    <source>
        <dbReference type="ARBA" id="ARBA00022490"/>
    </source>
</evidence>
<protein>
    <recommendedName>
        <fullName evidence="6 15">E3 ubiquitin-protein ligase listerin</fullName>
        <ecNumber evidence="5 15">2.3.2.27</ecNumber>
    </recommendedName>
    <alternativeName>
        <fullName evidence="15">RING-type E3 ubiquitin transferase listerin</fullName>
    </alternativeName>
</protein>
<dbReference type="FunFam" id="3.30.40.10:FF:000038">
    <property type="entry name" value="E3 ubiquitin-protein ligase listerin"/>
    <property type="match status" value="1"/>
</dbReference>
<dbReference type="OrthoDB" id="6108at2759"/>
<dbReference type="InterPro" id="IPR039804">
    <property type="entry name" value="RING-CH-C4HC3_LTN1"/>
</dbReference>
<evidence type="ECO:0000259" key="16">
    <source>
        <dbReference type="PROSITE" id="PS50089"/>
    </source>
</evidence>
<dbReference type="GO" id="GO:0043023">
    <property type="term" value="F:ribosomal large subunit binding"/>
    <property type="evidence" value="ECO:0007669"/>
    <property type="project" value="TreeGrafter"/>
</dbReference>
<evidence type="ECO:0000313" key="18">
    <source>
        <dbReference type="Proteomes" id="UP001061958"/>
    </source>
</evidence>
<accession>A0A9C7PSA6</accession>
<evidence type="ECO:0000256" key="9">
    <source>
        <dbReference type="ARBA" id="ARBA00022723"/>
    </source>
</evidence>
<evidence type="ECO:0000256" key="8">
    <source>
        <dbReference type="ARBA" id="ARBA00022679"/>
    </source>
</evidence>
<keyword evidence="9 15" id="KW-0479">Metal-binding</keyword>
<dbReference type="Gene3D" id="1.25.10.10">
    <property type="entry name" value="Leucine-rich Repeat Variant"/>
    <property type="match status" value="1"/>
</dbReference>
<dbReference type="InterPro" id="IPR016024">
    <property type="entry name" value="ARM-type_fold"/>
</dbReference>
<keyword evidence="11 14" id="KW-0863">Zinc-finger</keyword>
<dbReference type="Pfam" id="PF23009">
    <property type="entry name" value="UBC_like"/>
    <property type="match status" value="1"/>
</dbReference>
<evidence type="ECO:0000256" key="11">
    <source>
        <dbReference type="ARBA" id="ARBA00022771"/>
    </source>
</evidence>
<evidence type="ECO:0000256" key="5">
    <source>
        <dbReference type="ARBA" id="ARBA00012483"/>
    </source>
</evidence>
<evidence type="ECO:0000256" key="1">
    <source>
        <dbReference type="ARBA" id="ARBA00000900"/>
    </source>
</evidence>
<dbReference type="PANTHER" id="PTHR12389">
    <property type="entry name" value="ZINC FINGER PROTEIN 294"/>
    <property type="match status" value="1"/>
</dbReference>
<dbReference type="Gene3D" id="3.30.40.10">
    <property type="entry name" value="Zinc/RING finger domain, C3HC4 (zinc finger)"/>
    <property type="match status" value="1"/>
</dbReference>
<evidence type="ECO:0000256" key="4">
    <source>
        <dbReference type="ARBA" id="ARBA00007997"/>
    </source>
</evidence>
<sequence>MKGKRGKRPSSSSGAASLLPQTVLKTNFTSLAEATESIARLNVAEIETEINSKDRTPWVDEGLQCIRYLLKKDANTRQKKLLELKNIILSVNDDEGRDVRKSRELVEAFSRVVERLLLWEREPRIRINALEVIDAMFERFREGTVPFLDKVIPALLASRADVQREVAKKTKQIYFSHFNTDAKRKKLIYRMADSIGNFFKQYSKVSAEQQADKSESNGTVEVALGCVYSALEDLAEVTQEESLVENILEKLLDITILQRLIERSKNADWQSTLFDLLAVSLRIVEKQPNGQFALYVASSSFIHTVLSALLNESSEPALRKSILVIHCLLQVHFKKPVLDSSELNSIVNWVRKRILSSNRTLLTCIRILSVLFEDLFKAVDEDGAKFILEGVEMSFIECLNAIDWQQEELSSALLSLYLDCVRFRVINWQVSSDMTVDSQELVRYLKTFWYQIVFCKIPSCHLLSNSLLKQICEVACDAYLQEHFKNSLSCCIEDSISSSPEDDCLSWMKKLEMIGIFLYRNCPRAKTVIPDNFQSFIEKDPSGKLLLKLKMLKVFCVLNDKVYNDFVERQIEIFLSNTAVLENKELNYVLLSCLEHYVASAETDMINFVCRNVIVHCSLNFFSLFFVSLVRTLSPSSFLKFVEDSQFQEMVLSTLEDILTNRSLSGQEEVEFLSTFVSVWMEYNQPLLNPGLLLNALLKNTQFFELQSELLRKCLVLLAKNSFERDDWVEIWMSIAFRYLPLLKDDFFEHIWSRLEIRWSVDTKVAFNSELCLNLATLFQTLSCSEDAIEYAKLFHSSFCSIQHSNRISDQISSFLVDLEGVLYMDSNFKSVILTFVCTLLTPQLLKVFSVVGVERLGKFLSCVLLRVENEVGFSEKLLHSVKQYLRSVPYDIVEDTVVYIFMSSYERLKGNIEIEEPFHCLQEILSSTMEILHSSIDREGKKLSYDLVESNKFLFNDFCFFVVFHLSNLAVDSNDSKLLQMTLESLLSQLVLLYNSNEQSSTLSQLDRKSSKARLRTVLIFKRIILSNPQALQTKWAQFAVDIISGLKRMEMRRSYQSQQMNISYSLNWNREELRYIFHTMDSLFLFALGQDWKWHDKELVIFMKNVAEGALEEMHNLLLSSEAIDKDYFSVSCAACSILLEFDTLQKSVPEHLYCDYLEVSDKSSLFALQILFHVIIHKPMLQMEHGIVSIAKLARKYPPSKLTDASLLIQCYDMLHSLNQEIRSTGYTLLVEQDPGYLIADICHSEEEPISWFGEEIEKLLSFPLSLDELDVMLQVRTTSSELNASRMAPLYGYFLTWVLFLNYKSQGYLEFNRILSEYLREHFQLFDAFMTFITEYSIFRMNDSPLQLQRVIADSASTSCKENYLEVNELLFEAFCDVHTWFSSCAKAFGFCLAQLPALSRRWYNDTLANDRRAKVEIFVRRHITASIVEREFNLLQVSFEDTQGTGGSLQLKPVSITREVTAIYSFTDTRIEIVLKLPEEFPLSLVSVEPKTAIGMAESKWRKTVLAMSSLLSMKDGNLRDAIDLWRRNLDRQFEGVEECPICYSILHISNGTLPRLECTTCKHKFHAACLYKWLQSSATSSCPLCRTVGRFFK</sequence>